<dbReference type="Gene3D" id="3.40.50.300">
    <property type="entry name" value="P-loop containing nucleotide triphosphate hydrolases"/>
    <property type="match status" value="1"/>
</dbReference>
<evidence type="ECO:0000313" key="4">
    <source>
        <dbReference type="Proteomes" id="UP000800200"/>
    </source>
</evidence>
<dbReference type="PANTHER" id="PTHR13696:SF96">
    <property type="entry name" value="COBQ_COBB_MIND_PARA NUCLEOTIDE BINDING DOMAIN-CONTAINING PROTEIN"/>
    <property type="match status" value="1"/>
</dbReference>
<feature type="region of interest" description="Disordered" evidence="1">
    <location>
        <begin position="1"/>
        <end position="40"/>
    </location>
</feature>
<feature type="compositionally biased region" description="Basic residues" evidence="1">
    <location>
        <begin position="683"/>
        <end position="692"/>
    </location>
</feature>
<gene>
    <name evidence="3" type="ORF">K469DRAFT_689742</name>
</gene>
<evidence type="ECO:0000313" key="3">
    <source>
        <dbReference type="EMBL" id="KAF2174448.1"/>
    </source>
</evidence>
<dbReference type="OrthoDB" id="3968150at2759"/>
<dbReference type="InterPro" id="IPR027417">
    <property type="entry name" value="P-loop_NTPase"/>
</dbReference>
<evidence type="ECO:0000259" key="2">
    <source>
        <dbReference type="Pfam" id="PF01656"/>
    </source>
</evidence>
<dbReference type="PANTHER" id="PTHR13696">
    <property type="entry name" value="P-LOOP CONTAINING NUCLEOSIDE TRIPHOSPHATE HYDROLASE"/>
    <property type="match status" value="1"/>
</dbReference>
<accession>A0A6A6D7N4</accession>
<name>A0A6A6D7N4_9PEZI</name>
<dbReference type="AlphaFoldDB" id="A0A6A6D7N4"/>
<organism evidence="3 4">
    <name type="scientific">Zopfia rhizophila CBS 207.26</name>
    <dbReference type="NCBI Taxonomy" id="1314779"/>
    <lineage>
        <taxon>Eukaryota</taxon>
        <taxon>Fungi</taxon>
        <taxon>Dikarya</taxon>
        <taxon>Ascomycota</taxon>
        <taxon>Pezizomycotina</taxon>
        <taxon>Dothideomycetes</taxon>
        <taxon>Dothideomycetes incertae sedis</taxon>
        <taxon>Zopfiaceae</taxon>
        <taxon>Zopfia</taxon>
    </lineage>
</organism>
<dbReference type="Pfam" id="PF21810">
    <property type="entry name" value="DUF6880"/>
    <property type="match status" value="1"/>
</dbReference>
<sequence length="1139" mass="126149">MSPRARVSRSRLTPPPVANEEPALPAPDHPKPKKAAPRSRALSAEALEQLGAPQLAELLMAQAKEDAALARTLRLALAGTDGSGRLATEVEKRLRTIGRARGFIEWDKVRPLARELDRLRETIAGPLAATDPRAAVAQMRLLLGLADNVFKRSDDGSGTLGEVFRQVGAELGRLWARLPHRDSLVLAGEVLALWDADGQGETDRLLDAAGPVLGPEGRAELRRLLEARLAALPRSRKTNAFESWQGRDQIAFRLRDLADLESDVDAYIAATEADGRAENFAGDIAERLIAHGRPGEALAWLDRAPGRHESEVVRHTDLRIAALDALGRREEAQALRWAAFQRWLMPQHLRPYLRHLPDFDDVDAEDQAMAHALAHPDRIQALSFLIGWPNLEAANRLVRAHHGEMDGRDYSRLRPASEALAERYPVAATLLHRILAEDVLRRASSRQYGYAVRDVRACTSLASRLPAEPGLESHDDFLARLRREHGRKSHRFTQQPHRRVGLIQLSLDQPEHPDGGFDAPLFERTGCGAVGLEMSGADHQPVWVPFASGHPRKNAVEDAHALQADKAVVDHPAPRLHGEALLAGWCADEGDCDWRCLGHTDLGVGVPLAPFTPTPPTGRIERPAPPLGVTLPGRHARGPWSARAPVARRCRSARGVGTSGARSRAAESRGASGPKRIAMLPAHARRTRSKSLPKRERKCRVLVLSSPKGGTGKTTFTQNLLPLIASEGLNVVGVDFDPQGTLTKWARRREQTAAKRRDVQTFDILPANINDWGKVLEAIRDYDLALIDMLPSVDHCIAEVHGICGEADLIMVTTGATMSDLDSTGPWIEQLLNLGFNVTTCMNRANRRETFFEAARAQLNRLGPLCPVEVRHLSDAHAYSIDGLAAVDRSKSKARSDFAAVWDYLRREMKVEVQGAAIATPDRQANGLRDLEIADESFVQAFNQHFAGTSVLEDREKVRAATLLRNSIKRGTDRQLDAIIDMGRALLRAEQIFTKWEWNHLLEGGPRLLGLPKNTASMYRAIARNIDDGRLPREVCPESFSTAYVLTTFEDWQLAAAREQGLLRPTVTRREVEEFKRLPPPEQMGAQRKVEPADETAVLREEERVLRKRERRLLDDLASVQGRLEQIKTQLSKRSQRSS</sequence>
<reference evidence="3" key="1">
    <citation type="journal article" date="2020" name="Stud. Mycol.">
        <title>101 Dothideomycetes genomes: a test case for predicting lifestyles and emergence of pathogens.</title>
        <authorList>
            <person name="Haridas S."/>
            <person name="Albert R."/>
            <person name="Binder M."/>
            <person name="Bloem J."/>
            <person name="Labutti K."/>
            <person name="Salamov A."/>
            <person name="Andreopoulos B."/>
            <person name="Baker S."/>
            <person name="Barry K."/>
            <person name="Bills G."/>
            <person name="Bluhm B."/>
            <person name="Cannon C."/>
            <person name="Castanera R."/>
            <person name="Culley D."/>
            <person name="Daum C."/>
            <person name="Ezra D."/>
            <person name="Gonzalez J."/>
            <person name="Henrissat B."/>
            <person name="Kuo A."/>
            <person name="Liang C."/>
            <person name="Lipzen A."/>
            <person name="Lutzoni F."/>
            <person name="Magnuson J."/>
            <person name="Mondo S."/>
            <person name="Nolan M."/>
            <person name="Ohm R."/>
            <person name="Pangilinan J."/>
            <person name="Park H.-J."/>
            <person name="Ramirez L."/>
            <person name="Alfaro M."/>
            <person name="Sun H."/>
            <person name="Tritt A."/>
            <person name="Yoshinaga Y."/>
            <person name="Zwiers L.-H."/>
            <person name="Turgeon B."/>
            <person name="Goodwin S."/>
            <person name="Spatafora J."/>
            <person name="Crous P."/>
            <person name="Grigoriev I."/>
        </authorList>
    </citation>
    <scope>NUCLEOTIDE SEQUENCE</scope>
    <source>
        <strain evidence="3">CBS 207.26</strain>
    </source>
</reference>
<feature type="compositionally biased region" description="Basic and acidic residues" evidence="1">
    <location>
        <begin position="1088"/>
        <end position="1101"/>
    </location>
</feature>
<feature type="region of interest" description="Disordered" evidence="1">
    <location>
        <begin position="629"/>
        <end position="692"/>
    </location>
</feature>
<keyword evidence="4" id="KW-1185">Reference proteome</keyword>
<feature type="domain" description="CobQ/CobB/MinD/ParA nucleotide binding" evidence="2">
    <location>
        <begin position="703"/>
        <end position="789"/>
    </location>
</feature>
<proteinExistence type="predicted"/>
<dbReference type="InterPro" id="IPR049245">
    <property type="entry name" value="DUF6880"/>
</dbReference>
<dbReference type="InterPro" id="IPR050678">
    <property type="entry name" value="DNA_Partitioning_ATPase"/>
</dbReference>
<dbReference type="Proteomes" id="UP000800200">
    <property type="component" value="Unassembled WGS sequence"/>
</dbReference>
<dbReference type="InterPro" id="IPR002586">
    <property type="entry name" value="CobQ/CobB/MinD/ParA_Nub-bd_dom"/>
</dbReference>
<dbReference type="CDD" id="cd02042">
    <property type="entry name" value="ParAB_family"/>
    <property type="match status" value="1"/>
</dbReference>
<feature type="compositionally biased region" description="Low complexity" evidence="1">
    <location>
        <begin position="659"/>
        <end position="673"/>
    </location>
</feature>
<dbReference type="EMBL" id="ML994920">
    <property type="protein sequence ID" value="KAF2174448.1"/>
    <property type="molecule type" value="Genomic_DNA"/>
</dbReference>
<evidence type="ECO:0000256" key="1">
    <source>
        <dbReference type="SAM" id="MobiDB-lite"/>
    </source>
</evidence>
<feature type="region of interest" description="Disordered" evidence="1">
    <location>
        <begin position="1082"/>
        <end position="1101"/>
    </location>
</feature>
<dbReference type="SUPFAM" id="SSF52540">
    <property type="entry name" value="P-loop containing nucleoside triphosphate hydrolases"/>
    <property type="match status" value="1"/>
</dbReference>
<protein>
    <recommendedName>
        <fullName evidence="2">CobQ/CobB/MinD/ParA nucleotide binding domain-containing protein</fullName>
    </recommendedName>
</protein>
<dbReference type="Pfam" id="PF01656">
    <property type="entry name" value="CbiA"/>
    <property type="match status" value="1"/>
</dbReference>